<comment type="caution">
    <text evidence="3">The sequence shown here is derived from an EMBL/GenBank/DDBJ whole genome shotgun (WGS) entry which is preliminary data.</text>
</comment>
<evidence type="ECO:0000313" key="3">
    <source>
        <dbReference type="EMBL" id="OQR73036.1"/>
    </source>
</evidence>
<feature type="region of interest" description="Disordered" evidence="1">
    <location>
        <begin position="210"/>
        <end position="248"/>
    </location>
</feature>
<sequence length="326" mass="36283">MNRIRGTLSSASVLLIREEHLIQVLGGIIAYVPAQDKGPLSKVLAMLKESLDYDGQAVSQLQTALFVFQQSVMDILQVRQNIKPHWMFALDNLVKQCCQAAVSILSPELAANISGHHIEEEDDERVSTTSGVSTSNSIRSTAHRTGDESPASRLPPNLPLTGDFLKVFGQLGAEHEKTATLVNTLVKSEKLYQDLLVSILQRRRHQQKFVQDVANDETTPRQTSEVSLTSQESMPGASGTSRTQLAKENGDPTMVKWLENIGLDEESVLKFVKERFTIEDVLQLVDRDDLKRLGLKLGYEVRVWTAIQRHRNRKDSTAADTGTNII</sequence>
<dbReference type="EMBL" id="MNPL01010598">
    <property type="protein sequence ID" value="OQR73036.1"/>
    <property type="molecule type" value="Genomic_DNA"/>
</dbReference>
<dbReference type="AlphaFoldDB" id="A0A1V9XHY9"/>
<keyword evidence="3" id="KW-0808">Transferase</keyword>
<dbReference type="InterPro" id="IPR046873">
    <property type="entry name" value="HisK-N-like"/>
</dbReference>
<feature type="domain" description="SAM" evidence="2">
    <location>
        <begin position="253"/>
        <end position="295"/>
    </location>
</feature>
<name>A0A1V9XHY9_9ACAR</name>
<dbReference type="InParanoid" id="A0A1V9XHY9"/>
<feature type="region of interest" description="Disordered" evidence="1">
    <location>
        <begin position="117"/>
        <end position="156"/>
    </location>
</feature>
<dbReference type="Gene3D" id="1.10.150.50">
    <property type="entry name" value="Transcription Factor, Ets-1"/>
    <property type="match status" value="1"/>
</dbReference>
<evidence type="ECO:0000259" key="2">
    <source>
        <dbReference type="PROSITE" id="PS50105"/>
    </source>
</evidence>
<evidence type="ECO:0000256" key="1">
    <source>
        <dbReference type="SAM" id="MobiDB-lite"/>
    </source>
</evidence>
<dbReference type="PROSITE" id="PS50105">
    <property type="entry name" value="SAM_DOMAIN"/>
    <property type="match status" value="1"/>
</dbReference>
<proteinExistence type="predicted"/>
<dbReference type="InterPro" id="IPR001660">
    <property type="entry name" value="SAM"/>
</dbReference>
<dbReference type="OrthoDB" id="275301at2759"/>
<feature type="compositionally biased region" description="Low complexity" evidence="1">
    <location>
        <begin position="127"/>
        <end position="137"/>
    </location>
</feature>
<gene>
    <name evidence="3" type="ORF">BIW11_09994</name>
</gene>
<dbReference type="GO" id="GO:0016301">
    <property type="term" value="F:kinase activity"/>
    <property type="evidence" value="ECO:0007669"/>
    <property type="project" value="UniProtKB-KW"/>
</dbReference>
<accession>A0A1V9XHY9</accession>
<dbReference type="SUPFAM" id="SSF47769">
    <property type="entry name" value="SAM/Pointed domain"/>
    <property type="match status" value="1"/>
</dbReference>
<evidence type="ECO:0000313" key="4">
    <source>
        <dbReference type="Proteomes" id="UP000192247"/>
    </source>
</evidence>
<dbReference type="STRING" id="418985.A0A1V9XHY9"/>
<protein>
    <submittedName>
        <fullName evidence="3">Mitogen-activated protein kinase kinase kinase 5-like</fullName>
    </submittedName>
</protein>
<dbReference type="Pfam" id="PF20302">
    <property type="entry name" value="HisK-N-like"/>
    <property type="match status" value="1"/>
</dbReference>
<feature type="compositionally biased region" description="Polar residues" evidence="1">
    <location>
        <begin position="216"/>
        <end position="246"/>
    </location>
</feature>
<keyword evidence="3" id="KW-0418">Kinase</keyword>
<organism evidence="3 4">
    <name type="scientific">Tropilaelaps mercedesae</name>
    <dbReference type="NCBI Taxonomy" id="418985"/>
    <lineage>
        <taxon>Eukaryota</taxon>
        <taxon>Metazoa</taxon>
        <taxon>Ecdysozoa</taxon>
        <taxon>Arthropoda</taxon>
        <taxon>Chelicerata</taxon>
        <taxon>Arachnida</taxon>
        <taxon>Acari</taxon>
        <taxon>Parasitiformes</taxon>
        <taxon>Mesostigmata</taxon>
        <taxon>Gamasina</taxon>
        <taxon>Dermanyssoidea</taxon>
        <taxon>Laelapidae</taxon>
        <taxon>Tropilaelaps</taxon>
    </lineage>
</organism>
<dbReference type="InterPro" id="IPR013761">
    <property type="entry name" value="SAM/pointed_sf"/>
</dbReference>
<reference evidence="3 4" key="1">
    <citation type="journal article" date="2017" name="Gigascience">
        <title>Draft genome of the honey bee ectoparasitic mite, Tropilaelaps mercedesae, is shaped by the parasitic life history.</title>
        <authorList>
            <person name="Dong X."/>
            <person name="Armstrong S.D."/>
            <person name="Xia D."/>
            <person name="Makepeace B.L."/>
            <person name="Darby A.C."/>
            <person name="Kadowaki T."/>
        </authorList>
    </citation>
    <scope>NUCLEOTIDE SEQUENCE [LARGE SCALE GENOMIC DNA]</scope>
    <source>
        <strain evidence="3">Wuxi-XJTLU</strain>
    </source>
</reference>
<keyword evidence="4" id="KW-1185">Reference proteome</keyword>
<dbReference type="Proteomes" id="UP000192247">
    <property type="component" value="Unassembled WGS sequence"/>
</dbReference>